<evidence type="ECO:0000313" key="2">
    <source>
        <dbReference type="Proteomes" id="UP000219632"/>
    </source>
</evidence>
<reference evidence="1 2" key="1">
    <citation type="submission" date="2017-09" db="EMBL/GenBank/DDBJ databases">
        <title>Draft Genomes of 144 Listeria Monocytogenes isolates from foods.</title>
        <authorList>
            <person name="Wu C.H."/>
            <person name="Ng J."/>
            <person name="Kiang D."/>
            <person name="Chen C.-Y."/>
            <person name="Frink S."/>
            <person name="Lafrades M."/>
            <person name="Morales C."/>
            <person name="Park P."/>
            <person name="Zwick M."/>
        </authorList>
    </citation>
    <scope>NUCLEOTIDE SEQUENCE [LARGE SCALE GENOMIC DNA]</scope>
    <source>
        <strain evidence="1 2">CDPHFDLB-F14M01633.75-2</strain>
    </source>
</reference>
<gene>
    <name evidence="1" type="ORF">AFZ32_03965</name>
</gene>
<dbReference type="EMBL" id="NYPG01000002">
    <property type="protein sequence ID" value="PDK41896.1"/>
    <property type="molecule type" value="Genomic_DNA"/>
</dbReference>
<accession>A0ABX4IGB3</accession>
<comment type="caution">
    <text evidence="1">The sequence shown here is derived from an EMBL/GenBank/DDBJ whole genome shotgun (WGS) entry which is preliminary data.</text>
</comment>
<organism evidence="1 2">
    <name type="scientific">Listeria welshimeri</name>
    <dbReference type="NCBI Taxonomy" id="1643"/>
    <lineage>
        <taxon>Bacteria</taxon>
        <taxon>Bacillati</taxon>
        <taxon>Bacillota</taxon>
        <taxon>Bacilli</taxon>
        <taxon>Bacillales</taxon>
        <taxon>Listeriaceae</taxon>
        <taxon>Listeria</taxon>
    </lineage>
</organism>
<evidence type="ECO:0000313" key="1">
    <source>
        <dbReference type="EMBL" id="PDK41896.1"/>
    </source>
</evidence>
<name>A0ABX4IGB3_LISWE</name>
<protein>
    <submittedName>
        <fullName evidence="1">CCA-adding enzyme</fullName>
    </submittedName>
</protein>
<dbReference type="Proteomes" id="UP000219632">
    <property type="component" value="Unassembled WGS sequence"/>
</dbReference>
<keyword evidence="2" id="KW-1185">Reference proteome</keyword>
<sequence length="98" mass="10884">MAIEIKSLKNPDGTKFFPQTHKDAILDLVLATYDVDGIMAANDKEKLDKIQNEAEKNNVTSIDIANWNAKQDAILLSENGNKFRIIVTNNGDLKAVQL</sequence>
<dbReference type="RefSeq" id="WP_097349922.1">
    <property type="nucleotide sequence ID" value="NZ_CP122330.1"/>
</dbReference>
<proteinExistence type="predicted"/>